<keyword evidence="3" id="KW-0408">Iron</keyword>
<accession>A0A8C4NAT3</accession>
<dbReference type="AlphaFoldDB" id="A0A8C4NAT3"/>
<dbReference type="PROSITE" id="PS00018">
    <property type="entry name" value="EF_HAND_1"/>
    <property type="match status" value="1"/>
</dbReference>
<dbReference type="GO" id="GO:0004656">
    <property type="term" value="F:procollagen-proline 4-dioxygenase activity"/>
    <property type="evidence" value="ECO:0007669"/>
    <property type="project" value="TreeGrafter"/>
</dbReference>
<evidence type="ECO:0000259" key="6">
    <source>
        <dbReference type="PROSITE" id="PS50222"/>
    </source>
</evidence>
<dbReference type="PANTHER" id="PTHR10869">
    <property type="entry name" value="PROLYL 4-HYDROXYLASE ALPHA SUBUNIT"/>
    <property type="match status" value="1"/>
</dbReference>
<dbReference type="Ensembl" id="ENSEBUT00000004168.1">
    <property type="protein sequence ID" value="ENSEBUP00000003776.1"/>
    <property type="gene ID" value="ENSEBUG00000002665.1"/>
</dbReference>
<keyword evidence="5" id="KW-0812">Transmembrane</keyword>
<dbReference type="GeneTree" id="ENSGT00390000014570"/>
<proteinExistence type="predicted"/>
<dbReference type="Gene3D" id="2.60.120.620">
    <property type="entry name" value="q2cbj1_9rhob like domain"/>
    <property type="match status" value="1"/>
</dbReference>
<feature type="domain" description="EF-hand" evidence="6">
    <location>
        <begin position="132"/>
        <end position="167"/>
    </location>
</feature>
<organism evidence="7 8">
    <name type="scientific">Eptatretus burgeri</name>
    <name type="common">Inshore hagfish</name>
    <dbReference type="NCBI Taxonomy" id="7764"/>
    <lineage>
        <taxon>Eukaryota</taxon>
        <taxon>Metazoa</taxon>
        <taxon>Chordata</taxon>
        <taxon>Craniata</taxon>
        <taxon>Vertebrata</taxon>
        <taxon>Cyclostomata</taxon>
        <taxon>Myxini</taxon>
        <taxon>Myxiniformes</taxon>
        <taxon>Myxinidae</taxon>
        <taxon>Eptatretinae</taxon>
        <taxon>Eptatretus</taxon>
    </lineage>
</organism>
<keyword evidence="5" id="KW-0472">Membrane</keyword>
<evidence type="ECO:0000256" key="5">
    <source>
        <dbReference type="SAM" id="Phobius"/>
    </source>
</evidence>
<protein>
    <submittedName>
        <fullName evidence="7">Zgc:158254</fullName>
    </submittedName>
</protein>
<name>A0A8C4NAT3_EPTBU</name>
<feature type="transmembrane region" description="Helical" evidence="5">
    <location>
        <begin position="273"/>
        <end position="294"/>
    </location>
</feature>
<dbReference type="InterPro" id="IPR018247">
    <property type="entry name" value="EF_Hand_1_Ca_BS"/>
</dbReference>
<reference evidence="7" key="2">
    <citation type="submission" date="2025-09" db="UniProtKB">
        <authorList>
            <consortium name="Ensembl"/>
        </authorList>
    </citation>
    <scope>IDENTIFICATION</scope>
</reference>
<dbReference type="GO" id="GO:0031418">
    <property type="term" value="F:L-ascorbic acid binding"/>
    <property type="evidence" value="ECO:0007669"/>
    <property type="project" value="UniProtKB-KW"/>
</dbReference>
<evidence type="ECO:0000256" key="3">
    <source>
        <dbReference type="ARBA" id="ARBA00023004"/>
    </source>
</evidence>
<dbReference type="GO" id="GO:0005783">
    <property type="term" value="C:endoplasmic reticulum"/>
    <property type="evidence" value="ECO:0007669"/>
    <property type="project" value="TreeGrafter"/>
</dbReference>
<evidence type="ECO:0000256" key="2">
    <source>
        <dbReference type="ARBA" id="ARBA00022896"/>
    </source>
</evidence>
<reference evidence="7" key="1">
    <citation type="submission" date="2025-08" db="UniProtKB">
        <authorList>
            <consortium name="Ensembl"/>
        </authorList>
    </citation>
    <scope>IDENTIFICATION</scope>
</reference>
<feature type="transmembrane region" description="Helical" evidence="5">
    <location>
        <begin position="238"/>
        <end position="267"/>
    </location>
</feature>
<evidence type="ECO:0000256" key="4">
    <source>
        <dbReference type="SAM" id="MobiDB-lite"/>
    </source>
</evidence>
<dbReference type="InterPro" id="IPR045054">
    <property type="entry name" value="P4HA-like"/>
</dbReference>
<dbReference type="InterPro" id="IPR002048">
    <property type="entry name" value="EF_hand_dom"/>
</dbReference>
<dbReference type="PANTHER" id="PTHR10869:SF246">
    <property type="entry name" value="TRANSMEMBRANE PROLYL 4-HYDROXYLASE"/>
    <property type="match status" value="1"/>
</dbReference>
<dbReference type="Proteomes" id="UP000694388">
    <property type="component" value="Unplaced"/>
</dbReference>
<sequence>PKVSESSVSGLGCRQPRLWLRSMGRDDSVCSRPYYIIVMVFMHTYVANVIALLLYVHFYEPAPRPPAVLYTLPKQSSSCKVISLPFIPTPPEIPKFLSHEDTRLLIALAQLRGLRGTNSAKFQQEAPDTQYDGLQARWHLFQLLDRNQDGKLQPVEVRHVVTCSLYLHYLEWFVHTAGCVGQEAFLLLTPSKLWTVLNGVWPQEDSSLEKYARSTWLQLGADAHQLLKAIWTSVFEMYLMIGQVGITTLHVGITNFFPPILFSFIFANNRKKFIVFLHLSILYLLRYITAILYLTNITEGGETVFPVADNRTYNAQVSRTSHACKHGNLRISPQAGSLLLWYNYLPDGKGWVGEQDEFGLHTGCPVKQGMKWIAVARIGLCFPHGSPGTLGSHSVHQAKEVVESELNRKPETSLERKVDGEVGQRRSEL</sequence>
<keyword evidence="2" id="KW-0847">Vitamin C</keyword>
<evidence type="ECO:0000256" key="1">
    <source>
        <dbReference type="ARBA" id="ARBA00022723"/>
    </source>
</evidence>
<keyword evidence="1" id="KW-0479">Metal-binding</keyword>
<feature type="region of interest" description="Disordered" evidence="4">
    <location>
        <begin position="402"/>
        <end position="429"/>
    </location>
</feature>
<keyword evidence="5" id="KW-1133">Transmembrane helix</keyword>
<keyword evidence="8" id="KW-1185">Reference proteome</keyword>
<dbReference type="PROSITE" id="PS50222">
    <property type="entry name" value="EF_HAND_2"/>
    <property type="match status" value="1"/>
</dbReference>
<evidence type="ECO:0000313" key="8">
    <source>
        <dbReference type="Proteomes" id="UP000694388"/>
    </source>
</evidence>
<evidence type="ECO:0000313" key="7">
    <source>
        <dbReference type="Ensembl" id="ENSEBUP00000003776.1"/>
    </source>
</evidence>
<feature type="transmembrane region" description="Helical" evidence="5">
    <location>
        <begin position="34"/>
        <end position="56"/>
    </location>
</feature>
<dbReference type="GO" id="GO:0005509">
    <property type="term" value="F:calcium ion binding"/>
    <property type="evidence" value="ECO:0007669"/>
    <property type="project" value="InterPro"/>
</dbReference>